<dbReference type="STRING" id="679936.Sulac_0230"/>
<dbReference type="Gene3D" id="3.30.465.10">
    <property type="match status" value="1"/>
</dbReference>
<dbReference type="InterPro" id="IPR006094">
    <property type="entry name" value="Oxid_FAD_bind_N"/>
</dbReference>
<keyword evidence="3" id="KW-0560">Oxidoreductase</keyword>
<reference evidence="5 6" key="2">
    <citation type="journal article" date="2012" name="Stand. Genomic Sci.">
        <title>Complete genome sequence of the moderately thermophilic mineral-sulfide-oxidizing firmicute Sulfobacillus acidophilus type strain (NAL(T)).</title>
        <authorList>
            <person name="Anderson I."/>
            <person name="Chertkov O."/>
            <person name="Chen A."/>
            <person name="Saunders E."/>
            <person name="Lapidus A."/>
            <person name="Nolan M."/>
            <person name="Lucas S."/>
            <person name="Hammon N."/>
            <person name="Deshpande S."/>
            <person name="Cheng J.F."/>
            <person name="Han C."/>
            <person name="Tapia R."/>
            <person name="Goodwin L.A."/>
            <person name="Pitluck S."/>
            <person name="Liolios K."/>
            <person name="Pagani I."/>
            <person name="Ivanova N."/>
            <person name="Mikhailova N."/>
            <person name="Pati A."/>
            <person name="Palaniappan K."/>
            <person name="Land M."/>
            <person name="Pan C."/>
            <person name="Rohde M."/>
            <person name="Pukall R."/>
            <person name="Goker M."/>
            <person name="Detter J.C."/>
            <person name="Woyke T."/>
            <person name="Bristow J."/>
            <person name="Eisen J.A."/>
            <person name="Markowitz V."/>
            <person name="Hugenholtz P."/>
            <person name="Kyrpides N.C."/>
            <person name="Klenk H.P."/>
            <person name="Mavromatis K."/>
        </authorList>
    </citation>
    <scope>NUCLEOTIDE SEQUENCE [LARGE SCALE GENOMIC DNA]</scope>
    <source>
        <strain evidence="6">ATCC 700253 / DSM 10332 / NAL</strain>
    </source>
</reference>
<dbReference type="SUPFAM" id="SSF56176">
    <property type="entry name" value="FAD-binding/transporter-associated domain-like"/>
    <property type="match status" value="1"/>
</dbReference>
<keyword evidence="1" id="KW-0285">Flavoprotein</keyword>
<name>G8TWV3_SULAD</name>
<dbReference type="PANTHER" id="PTHR11748:SF103">
    <property type="entry name" value="GLYCOLATE OXIDASE SUBUNIT GLCE"/>
    <property type="match status" value="1"/>
</dbReference>
<dbReference type="InterPro" id="IPR016169">
    <property type="entry name" value="FAD-bd_PCMH_sub2"/>
</dbReference>
<dbReference type="EMBL" id="CP003179">
    <property type="protein sequence ID" value="AEW03801.1"/>
    <property type="molecule type" value="Genomic_DNA"/>
</dbReference>
<dbReference type="HOGENOM" id="CLU_792074_0_0_9"/>
<dbReference type="Pfam" id="PF01565">
    <property type="entry name" value="FAD_binding_4"/>
    <property type="match status" value="1"/>
</dbReference>
<dbReference type="PANTHER" id="PTHR11748">
    <property type="entry name" value="D-LACTATE DEHYDROGENASE"/>
    <property type="match status" value="1"/>
</dbReference>
<evidence type="ECO:0000256" key="3">
    <source>
        <dbReference type="ARBA" id="ARBA00023002"/>
    </source>
</evidence>
<protein>
    <submittedName>
        <fullName evidence="5">FAD linked oxidase domain protein</fullName>
    </submittedName>
</protein>
<dbReference type="InterPro" id="IPR016164">
    <property type="entry name" value="FAD-linked_Oxase-like_C"/>
</dbReference>
<gene>
    <name evidence="5" type="ordered locus">Sulac_0230</name>
</gene>
<dbReference type="PATRIC" id="fig|679936.5.peg.234"/>
<proteinExistence type="predicted"/>
<sequence>MVASTEALHDREDALTARFDEARRLGYQIRVEGLGHRLRQEATERPVHPVRLTEWNALIAYQPADLVVTVEAGMTIAQLNAYLAPSGQWVPLTVADGQDDTVGGAVAAGLDGVWRGGYGPFRDRVLGMRVLTPRMGAIQVGAQVVKNVAGYNLPRLFMGSRGRLGVITQVTLKVSPTPPVRWSWVWEGTIDQLIQQADVLLGLANPWASILLVQEPGLAGWRLWAQWHGIEATVDYLRQALGEGAAELPWWRPAALAAREVTLKGAVPRRVIGDLIRAWEDGPLAVEWQTGSFWGALTAGGAHRIRRWIRDRSGGVEVLSGPSDPQEMPDILRGPWQRLKVSYDPDAILV</sequence>
<dbReference type="GO" id="GO:0071949">
    <property type="term" value="F:FAD binding"/>
    <property type="evidence" value="ECO:0007669"/>
    <property type="project" value="InterPro"/>
</dbReference>
<evidence type="ECO:0000313" key="5">
    <source>
        <dbReference type="EMBL" id="AEW03801.1"/>
    </source>
</evidence>
<feature type="domain" description="FAD-binding PCMH-type" evidence="4">
    <location>
        <begin position="1"/>
        <end position="177"/>
    </location>
</feature>
<dbReference type="SUPFAM" id="SSF55103">
    <property type="entry name" value="FAD-linked oxidases, C-terminal domain"/>
    <property type="match status" value="1"/>
</dbReference>
<evidence type="ECO:0000256" key="1">
    <source>
        <dbReference type="ARBA" id="ARBA00022630"/>
    </source>
</evidence>
<evidence type="ECO:0000313" key="6">
    <source>
        <dbReference type="Proteomes" id="UP000005439"/>
    </source>
</evidence>
<evidence type="ECO:0000259" key="4">
    <source>
        <dbReference type="PROSITE" id="PS51387"/>
    </source>
</evidence>
<organism evidence="5 6">
    <name type="scientific">Sulfobacillus acidophilus (strain ATCC 700253 / DSM 10332 / NAL)</name>
    <dbReference type="NCBI Taxonomy" id="679936"/>
    <lineage>
        <taxon>Bacteria</taxon>
        <taxon>Bacillati</taxon>
        <taxon>Bacillota</taxon>
        <taxon>Clostridia</taxon>
        <taxon>Eubacteriales</taxon>
        <taxon>Clostridiales Family XVII. Incertae Sedis</taxon>
        <taxon>Sulfobacillus</taxon>
    </lineage>
</organism>
<dbReference type="InterPro" id="IPR016166">
    <property type="entry name" value="FAD-bd_PCMH"/>
</dbReference>
<keyword evidence="6" id="KW-1185">Reference proteome</keyword>
<dbReference type="AlphaFoldDB" id="G8TWV3"/>
<reference evidence="6" key="1">
    <citation type="submission" date="2011-12" db="EMBL/GenBank/DDBJ databases">
        <title>The complete genome of chromosome of Sulfobacillus acidophilus DSM 10332.</title>
        <authorList>
            <person name="Lucas S."/>
            <person name="Han J."/>
            <person name="Lapidus A."/>
            <person name="Bruce D."/>
            <person name="Goodwin L."/>
            <person name="Pitluck S."/>
            <person name="Peters L."/>
            <person name="Kyrpides N."/>
            <person name="Mavromatis K."/>
            <person name="Ivanova N."/>
            <person name="Mikhailova N."/>
            <person name="Chertkov O."/>
            <person name="Saunders E."/>
            <person name="Detter J.C."/>
            <person name="Tapia R."/>
            <person name="Han C."/>
            <person name="Land M."/>
            <person name="Hauser L."/>
            <person name="Markowitz V."/>
            <person name="Cheng J.-F."/>
            <person name="Hugenholtz P."/>
            <person name="Woyke T."/>
            <person name="Wu D."/>
            <person name="Pukall R."/>
            <person name="Gehrich-Schroeter G."/>
            <person name="Schneider S."/>
            <person name="Klenk H.-P."/>
            <person name="Eisen J.A."/>
        </authorList>
    </citation>
    <scope>NUCLEOTIDE SEQUENCE [LARGE SCALE GENOMIC DNA]</scope>
    <source>
        <strain evidence="6">ATCC 700253 / DSM 10332 / NAL</strain>
    </source>
</reference>
<dbReference type="InterPro" id="IPR036318">
    <property type="entry name" value="FAD-bd_PCMH-like_sf"/>
</dbReference>
<dbReference type="PROSITE" id="PS51387">
    <property type="entry name" value="FAD_PCMH"/>
    <property type="match status" value="1"/>
</dbReference>
<accession>G8TWV3</accession>
<dbReference type="KEGG" id="sap:Sulac_0230"/>
<keyword evidence="2" id="KW-0274">FAD</keyword>
<dbReference type="Proteomes" id="UP000005439">
    <property type="component" value="Chromosome"/>
</dbReference>
<evidence type="ECO:0000256" key="2">
    <source>
        <dbReference type="ARBA" id="ARBA00022827"/>
    </source>
</evidence>
<dbReference type="GO" id="GO:0016491">
    <property type="term" value="F:oxidoreductase activity"/>
    <property type="evidence" value="ECO:0007669"/>
    <property type="project" value="UniProtKB-KW"/>
</dbReference>